<protein>
    <submittedName>
        <fullName evidence="2">Uncharacterized protein</fullName>
    </submittedName>
</protein>
<feature type="region of interest" description="Disordered" evidence="1">
    <location>
        <begin position="140"/>
        <end position="167"/>
    </location>
</feature>
<dbReference type="EMBL" id="PKSG01000109">
    <property type="protein sequence ID" value="POR38713.1"/>
    <property type="molecule type" value="Genomic_DNA"/>
</dbReference>
<organism evidence="2 3">
    <name type="scientific">Tolypocladium paradoxum</name>
    <dbReference type="NCBI Taxonomy" id="94208"/>
    <lineage>
        <taxon>Eukaryota</taxon>
        <taxon>Fungi</taxon>
        <taxon>Dikarya</taxon>
        <taxon>Ascomycota</taxon>
        <taxon>Pezizomycotina</taxon>
        <taxon>Sordariomycetes</taxon>
        <taxon>Hypocreomycetidae</taxon>
        <taxon>Hypocreales</taxon>
        <taxon>Ophiocordycipitaceae</taxon>
        <taxon>Tolypocladium</taxon>
    </lineage>
</organism>
<evidence type="ECO:0000313" key="3">
    <source>
        <dbReference type="Proteomes" id="UP000237481"/>
    </source>
</evidence>
<comment type="caution">
    <text evidence="2">The sequence shown here is derived from an EMBL/GenBank/DDBJ whole genome shotgun (WGS) entry which is preliminary data.</text>
</comment>
<accession>A0A2S4L8E8</accession>
<keyword evidence="3" id="KW-1185">Reference proteome</keyword>
<dbReference type="AlphaFoldDB" id="A0A2S4L8E8"/>
<evidence type="ECO:0000313" key="2">
    <source>
        <dbReference type="EMBL" id="POR38713.1"/>
    </source>
</evidence>
<proteinExistence type="predicted"/>
<reference evidence="2 3" key="1">
    <citation type="submission" date="2018-01" db="EMBL/GenBank/DDBJ databases">
        <title>Harnessing the power of phylogenomics to disentangle the directionality and signatures of interkingdom host jumping in the parasitic fungal genus Tolypocladium.</title>
        <authorList>
            <person name="Quandt C.A."/>
            <person name="Patterson W."/>
            <person name="Spatafora J.W."/>
        </authorList>
    </citation>
    <scope>NUCLEOTIDE SEQUENCE [LARGE SCALE GENOMIC DNA]</scope>
    <source>
        <strain evidence="2 3">NRBC 100945</strain>
    </source>
</reference>
<gene>
    <name evidence="2" type="ORF">TPAR_01084</name>
</gene>
<feature type="compositionally biased region" description="Basic residues" evidence="1">
    <location>
        <begin position="32"/>
        <end position="43"/>
    </location>
</feature>
<dbReference type="Proteomes" id="UP000237481">
    <property type="component" value="Unassembled WGS sequence"/>
</dbReference>
<feature type="non-terminal residue" evidence="2">
    <location>
        <position position="1"/>
    </location>
</feature>
<sequence length="185" mass="19814">GAGGPAQRAAGELRAQHGRGPVGGGAAAARGRGGRAGRGRGRGRRGDWLRGHGCGHDGPREGADASAETDGRVPRVQERVRVDGLDLYAREHVLDQVDGRCRASEGLDTCMGEEEWPCIHARRNTNAQLGTRASLAHRAALSPGFPSPRDDPPRDPRRRFVQPEASHRLPACTSPCYPRTRVVIN</sequence>
<evidence type="ECO:0000256" key="1">
    <source>
        <dbReference type="SAM" id="MobiDB-lite"/>
    </source>
</evidence>
<name>A0A2S4L8E8_9HYPO</name>
<feature type="region of interest" description="Disordered" evidence="1">
    <location>
        <begin position="1"/>
        <end position="74"/>
    </location>
</feature>
<feature type="compositionally biased region" description="Basic and acidic residues" evidence="1">
    <location>
        <begin position="44"/>
        <end position="74"/>
    </location>
</feature>